<sequence length="121" mass="13992">MSNYISTPHFLRCLREAEMTGGVRIFRMCNILKSLVADNPNPEKGVTFMVEFHHISVLPMPVVLRGMVHEYNTARFRRVRRYLFSGAPARCINEPYHYPHDVNLIIALGFSLLDMLKPSEE</sequence>
<dbReference type="Proteomes" id="UP000826195">
    <property type="component" value="Unassembled WGS sequence"/>
</dbReference>
<keyword evidence="2" id="KW-1185">Reference proteome</keyword>
<evidence type="ECO:0000313" key="1">
    <source>
        <dbReference type="EMBL" id="KAH0535069.1"/>
    </source>
</evidence>
<protein>
    <submittedName>
        <fullName evidence="1">Uncharacterized protein</fullName>
    </submittedName>
</protein>
<comment type="caution">
    <text evidence="1">The sequence shown here is derived from an EMBL/GenBank/DDBJ whole genome shotgun (WGS) entry which is preliminary data.</text>
</comment>
<dbReference type="AlphaFoldDB" id="A0AAV7HYE8"/>
<organism evidence="1 2">
    <name type="scientific">Cotesia glomerata</name>
    <name type="common">Lepidopteran parasitic wasp</name>
    <name type="synonym">Apanteles glomeratus</name>
    <dbReference type="NCBI Taxonomy" id="32391"/>
    <lineage>
        <taxon>Eukaryota</taxon>
        <taxon>Metazoa</taxon>
        <taxon>Ecdysozoa</taxon>
        <taxon>Arthropoda</taxon>
        <taxon>Hexapoda</taxon>
        <taxon>Insecta</taxon>
        <taxon>Pterygota</taxon>
        <taxon>Neoptera</taxon>
        <taxon>Endopterygota</taxon>
        <taxon>Hymenoptera</taxon>
        <taxon>Apocrita</taxon>
        <taxon>Ichneumonoidea</taxon>
        <taxon>Braconidae</taxon>
        <taxon>Microgastrinae</taxon>
        <taxon>Cotesia</taxon>
    </lineage>
</organism>
<dbReference type="EMBL" id="JAHXZJ010002982">
    <property type="protein sequence ID" value="KAH0535069.1"/>
    <property type="molecule type" value="Genomic_DNA"/>
</dbReference>
<gene>
    <name evidence="1" type="ORF">KQX54_012873</name>
</gene>
<accession>A0AAV7HYE8</accession>
<name>A0AAV7HYE8_COTGL</name>
<reference evidence="1 2" key="1">
    <citation type="journal article" date="2021" name="J. Hered.">
        <title>A chromosome-level genome assembly of the parasitoid wasp, Cotesia glomerata (Hymenoptera: Braconidae).</title>
        <authorList>
            <person name="Pinto B.J."/>
            <person name="Weis J.J."/>
            <person name="Gamble T."/>
            <person name="Ode P.J."/>
            <person name="Paul R."/>
            <person name="Zaspel J.M."/>
        </authorList>
    </citation>
    <scope>NUCLEOTIDE SEQUENCE [LARGE SCALE GENOMIC DNA]</scope>
    <source>
        <strain evidence="1">CgM1</strain>
    </source>
</reference>
<evidence type="ECO:0000313" key="2">
    <source>
        <dbReference type="Proteomes" id="UP000826195"/>
    </source>
</evidence>
<proteinExistence type="predicted"/>